<proteinExistence type="predicted"/>
<organism evidence="1 2">
    <name type="scientific">Pogonomyrmex barbatus</name>
    <name type="common">red harvester ant</name>
    <dbReference type="NCBI Taxonomy" id="144034"/>
    <lineage>
        <taxon>Eukaryota</taxon>
        <taxon>Metazoa</taxon>
        <taxon>Ecdysozoa</taxon>
        <taxon>Arthropoda</taxon>
        <taxon>Hexapoda</taxon>
        <taxon>Insecta</taxon>
        <taxon>Pterygota</taxon>
        <taxon>Neoptera</taxon>
        <taxon>Endopterygota</taxon>
        <taxon>Hymenoptera</taxon>
        <taxon>Apocrita</taxon>
        <taxon>Aculeata</taxon>
        <taxon>Formicoidea</taxon>
        <taxon>Formicidae</taxon>
        <taxon>Myrmicinae</taxon>
        <taxon>Pogonomyrmex</taxon>
    </lineage>
</organism>
<name>A0A6I9VSM6_9HYME</name>
<sequence length="141" mass="16340">MEMSNSRARASYHYRNVRIMIILTLVVTLCYPTLIDTSVIRSEKQLQRILLRGSRNERIPRATEDSAEEGTPRRICHNAACGWAVYNPYTRNVEYFMKNTCECPEDYKCVRVGDDLSASAYVYRCRQNTTKDDIESPDDTL</sequence>
<dbReference type="RefSeq" id="XP_011629579.1">
    <property type="nucleotide sequence ID" value="XM_011631277.1"/>
</dbReference>
<evidence type="ECO:0000313" key="2">
    <source>
        <dbReference type="RefSeq" id="XP_011629579.1"/>
    </source>
</evidence>
<dbReference type="KEGG" id="pbar:105422057"/>
<reference evidence="2" key="1">
    <citation type="submission" date="2025-08" db="UniProtKB">
        <authorList>
            <consortium name="RefSeq"/>
        </authorList>
    </citation>
    <scope>IDENTIFICATION</scope>
</reference>
<protein>
    <submittedName>
        <fullName evidence="2">Uncharacterized protein LOC105422057</fullName>
    </submittedName>
</protein>
<dbReference type="OrthoDB" id="6340809at2759"/>
<dbReference type="Proteomes" id="UP000504615">
    <property type="component" value="Unplaced"/>
</dbReference>
<dbReference type="AlphaFoldDB" id="A0A6I9VSM6"/>
<keyword evidence="1" id="KW-1185">Reference proteome</keyword>
<gene>
    <name evidence="2" type="primary">LOC105422057</name>
</gene>
<evidence type="ECO:0000313" key="1">
    <source>
        <dbReference type="Proteomes" id="UP000504615"/>
    </source>
</evidence>
<dbReference type="GeneID" id="105422057"/>
<accession>A0A6I9VSM6</accession>